<dbReference type="PROSITE" id="PS01124">
    <property type="entry name" value="HTH_ARAC_FAMILY_2"/>
    <property type="match status" value="1"/>
</dbReference>
<dbReference type="AlphaFoldDB" id="A0A850ER25"/>
<accession>A0A850ER25</accession>
<dbReference type="SUPFAM" id="SSF52172">
    <property type="entry name" value="CheY-like"/>
    <property type="match status" value="1"/>
</dbReference>
<dbReference type="GO" id="GO:0000160">
    <property type="term" value="P:phosphorelay signal transduction system"/>
    <property type="evidence" value="ECO:0007669"/>
    <property type="project" value="InterPro"/>
</dbReference>
<dbReference type="InterPro" id="IPR018060">
    <property type="entry name" value="HTH_AraC"/>
</dbReference>
<keyword evidence="3" id="KW-0804">Transcription</keyword>
<dbReference type="EMBL" id="JABWCS010000213">
    <property type="protein sequence ID" value="NUU62230.1"/>
    <property type="molecule type" value="Genomic_DNA"/>
</dbReference>
<dbReference type="Gene3D" id="1.10.10.60">
    <property type="entry name" value="Homeodomain-like"/>
    <property type="match status" value="2"/>
</dbReference>
<dbReference type="RefSeq" id="WP_175372719.1">
    <property type="nucleotide sequence ID" value="NZ_JABWCS010000213.1"/>
</dbReference>
<evidence type="ECO:0000313" key="8">
    <source>
        <dbReference type="Proteomes" id="UP000564806"/>
    </source>
</evidence>
<keyword evidence="1" id="KW-0805">Transcription regulation</keyword>
<dbReference type="PANTHER" id="PTHR43280">
    <property type="entry name" value="ARAC-FAMILY TRANSCRIPTIONAL REGULATOR"/>
    <property type="match status" value="1"/>
</dbReference>
<keyword evidence="4" id="KW-0597">Phosphoprotein</keyword>
<dbReference type="CDD" id="cd17536">
    <property type="entry name" value="REC_YesN-like"/>
    <property type="match status" value="1"/>
</dbReference>
<dbReference type="InterPro" id="IPR011006">
    <property type="entry name" value="CheY-like_superfamily"/>
</dbReference>
<dbReference type="InterPro" id="IPR009057">
    <property type="entry name" value="Homeodomain-like_sf"/>
</dbReference>
<proteinExistence type="predicted"/>
<evidence type="ECO:0000256" key="4">
    <source>
        <dbReference type="PROSITE-ProRule" id="PRU00169"/>
    </source>
</evidence>
<dbReference type="InterPro" id="IPR041522">
    <property type="entry name" value="CdaR_GGDEF"/>
</dbReference>
<dbReference type="PANTHER" id="PTHR43280:SF28">
    <property type="entry name" value="HTH-TYPE TRANSCRIPTIONAL ACTIVATOR RHAS"/>
    <property type="match status" value="1"/>
</dbReference>
<evidence type="ECO:0000256" key="1">
    <source>
        <dbReference type="ARBA" id="ARBA00023015"/>
    </source>
</evidence>
<feature type="modified residue" description="4-aspartylphosphate" evidence="4">
    <location>
        <position position="54"/>
    </location>
</feature>
<dbReference type="Gene3D" id="3.40.50.2300">
    <property type="match status" value="1"/>
</dbReference>
<evidence type="ECO:0000259" key="5">
    <source>
        <dbReference type="PROSITE" id="PS01124"/>
    </source>
</evidence>
<dbReference type="PRINTS" id="PR00032">
    <property type="entry name" value="HTHARAC"/>
</dbReference>
<dbReference type="Pfam" id="PF17853">
    <property type="entry name" value="GGDEF_2"/>
    <property type="match status" value="1"/>
</dbReference>
<dbReference type="GO" id="GO:0003700">
    <property type="term" value="F:DNA-binding transcription factor activity"/>
    <property type="evidence" value="ECO:0007669"/>
    <property type="project" value="InterPro"/>
</dbReference>
<feature type="domain" description="Response regulatory" evidence="6">
    <location>
        <begin position="2"/>
        <end position="119"/>
    </location>
</feature>
<dbReference type="Pfam" id="PF00072">
    <property type="entry name" value="Response_reg"/>
    <property type="match status" value="1"/>
</dbReference>
<gene>
    <name evidence="7" type="ORF">HPT30_17945</name>
</gene>
<evidence type="ECO:0000313" key="7">
    <source>
        <dbReference type="EMBL" id="NUU62230.1"/>
    </source>
</evidence>
<dbReference type="SUPFAM" id="SSF46689">
    <property type="entry name" value="Homeodomain-like"/>
    <property type="match status" value="2"/>
</dbReference>
<reference evidence="7" key="1">
    <citation type="submission" date="2020-06" db="EMBL/GenBank/DDBJ databases">
        <title>Paenibacillus sp. nov., isolated from soil.</title>
        <authorList>
            <person name="Seo Y.L."/>
        </authorList>
    </citation>
    <scope>NUCLEOTIDE SEQUENCE [LARGE SCALE GENOMIC DNA]</scope>
    <source>
        <strain evidence="7">JW14</strain>
    </source>
</reference>
<evidence type="ECO:0000256" key="3">
    <source>
        <dbReference type="ARBA" id="ARBA00023163"/>
    </source>
</evidence>
<dbReference type="SMART" id="SM00342">
    <property type="entry name" value="HTH_ARAC"/>
    <property type="match status" value="1"/>
</dbReference>
<dbReference type="InterPro" id="IPR001789">
    <property type="entry name" value="Sig_transdc_resp-reg_receiver"/>
</dbReference>
<evidence type="ECO:0000256" key="2">
    <source>
        <dbReference type="ARBA" id="ARBA00023125"/>
    </source>
</evidence>
<dbReference type="PROSITE" id="PS50110">
    <property type="entry name" value="RESPONSE_REGULATORY"/>
    <property type="match status" value="1"/>
</dbReference>
<sequence length="521" mass="59092">MNILIVDDEAIIRMGLCTVINWEALGMTLLPPAESAEEVLERIPGERPDVVLTDIRMSGMNGIELAKEIKEQLPDVEIIILTGYDDFRYAQQALREGVTDYLLKTSGPEEVIKAVMKAQQNLSMKREAAEHGAVSAAALRSRLLEEWLTGGGRRSSDTTGFKPVIDWLQQNGVLSKDEICGAQPMRVVLVGASGWGDERFSELILGSAENRLQELLPCVTLVRNHTIIVVLRAEEGWLCMRMLEKALYQVREMLKCDLFAAAGEIVHSLSELPQSYEEATKIYAYRVLFGDQGLYEMKDIERRRGGRTVCSEKEERELLGLLIQNYATQLHAWTHRIIEEQLQDPDATPTALQAYLQSIIIVAHRWLDRNREIGANEPTAVPIFTFEAGVRLEDELFRQLLNVMNEFHQGASDSRYAYIQRAIAYIRNHLNQQLSLQQVAGVVHLTPNHFSEVFKRETGQGYIEFVTRERMLRAGRLLLTTQKKIGEIAGEVGYEDMKYFSQQFKKIMGSTPSEYRLSNVN</sequence>
<dbReference type="SMART" id="SM00448">
    <property type="entry name" value="REC"/>
    <property type="match status" value="1"/>
</dbReference>
<organism evidence="7 8">
    <name type="scientific">Paenibacillus agri</name>
    <dbReference type="NCBI Taxonomy" id="2744309"/>
    <lineage>
        <taxon>Bacteria</taxon>
        <taxon>Bacillati</taxon>
        <taxon>Bacillota</taxon>
        <taxon>Bacilli</taxon>
        <taxon>Bacillales</taxon>
        <taxon>Paenibacillaceae</taxon>
        <taxon>Paenibacillus</taxon>
    </lineage>
</organism>
<protein>
    <submittedName>
        <fullName evidence="7">Response regulator</fullName>
    </submittedName>
</protein>
<dbReference type="InterPro" id="IPR020449">
    <property type="entry name" value="Tscrpt_reg_AraC-type_HTH"/>
</dbReference>
<keyword evidence="2" id="KW-0238">DNA-binding</keyword>
<comment type="caution">
    <text evidence="7">The sequence shown here is derived from an EMBL/GenBank/DDBJ whole genome shotgun (WGS) entry which is preliminary data.</text>
</comment>
<dbReference type="Pfam" id="PF12833">
    <property type="entry name" value="HTH_18"/>
    <property type="match status" value="1"/>
</dbReference>
<dbReference type="Proteomes" id="UP000564806">
    <property type="component" value="Unassembled WGS sequence"/>
</dbReference>
<dbReference type="GO" id="GO:0043565">
    <property type="term" value="F:sequence-specific DNA binding"/>
    <property type="evidence" value="ECO:0007669"/>
    <property type="project" value="InterPro"/>
</dbReference>
<name>A0A850ER25_9BACL</name>
<keyword evidence="8" id="KW-1185">Reference proteome</keyword>
<evidence type="ECO:0000259" key="6">
    <source>
        <dbReference type="PROSITE" id="PS50110"/>
    </source>
</evidence>
<feature type="domain" description="HTH araC/xylS-type" evidence="5">
    <location>
        <begin position="420"/>
        <end position="518"/>
    </location>
</feature>